<name>A0AC35GND8_9BILA</name>
<sequence>MDISLTAVDEFNTLFTITNFSSWSLNPDIYFQNGPIQYETDFTTLNLSCPSITGDCNITIFNALNGNFFIPLNNDSLYSESATFLTEFNFDNGVIFDDTYGSYFNTESMKCYDFLFPAKNKVCCTHFKEVNIPDEVRGTCVQLSGNTTFSSPDGTILSTLSTHYALTSIGIEYSITPKIYPNGSHFSLYPNQFQNALFLINSPITYFDYDSQIPIDLYLTMGIDFTNSSLAYLGETIAGRIIQRNEKLLKDQKTPYTPEDPCWESTAPVFSGSQAKNKFCCSKFHLPGSSQTCSEYQSLTKIITSGFYKGTYFNVKYQFNDTALIVTILNYFSPVNSTLQVEAYSTDVFSQTCKVTTDLPQNTCSFKISKTNQYSLKFRTSYIRDGMDMTDITLLNNQITNPSLTPSKPCKPSYDFTSSQTYNALTEFCCISQSNGPWPGALSK</sequence>
<accession>A0AC35GND8</accession>
<dbReference type="Proteomes" id="UP000887580">
    <property type="component" value="Unplaced"/>
</dbReference>
<organism evidence="1 2">
    <name type="scientific">Panagrolaimus sp. PS1159</name>
    <dbReference type="NCBI Taxonomy" id="55785"/>
    <lineage>
        <taxon>Eukaryota</taxon>
        <taxon>Metazoa</taxon>
        <taxon>Ecdysozoa</taxon>
        <taxon>Nematoda</taxon>
        <taxon>Chromadorea</taxon>
        <taxon>Rhabditida</taxon>
        <taxon>Tylenchina</taxon>
        <taxon>Panagrolaimomorpha</taxon>
        <taxon>Panagrolaimoidea</taxon>
        <taxon>Panagrolaimidae</taxon>
        <taxon>Panagrolaimus</taxon>
    </lineage>
</organism>
<protein>
    <submittedName>
        <fullName evidence="2">Uncharacterized protein</fullName>
    </submittedName>
</protein>
<evidence type="ECO:0000313" key="1">
    <source>
        <dbReference type="Proteomes" id="UP000887580"/>
    </source>
</evidence>
<reference evidence="2" key="1">
    <citation type="submission" date="2022-11" db="UniProtKB">
        <authorList>
            <consortium name="WormBaseParasite"/>
        </authorList>
    </citation>
    <scope>IDENTIFICATION</scope>
</reference>
<evidence type="ECO:0000313" key="2">
    <source>
        <dbReference type="WBParaSite" id="PS1159_v2.g7160.t1"/>
    </source>
</evidence>
<dbReference type="WBParaSite" id="PS1159_v2.g7160.t1">
    <property type="protein sequence ID" value="PS1159_v2.g7160.t1"/>
    <property type="gene ID" value="PS1159_v2.g7160"/>
</dbReference>
<proteinExistence type="predicted"/>